<sequence length="91" mass="9958">MRQNGKRVGGLKVVEIQRRKIRAVLVVSVPFDTVGAVIGIEVHRVRDFHLIGVVAVGARIRHGLSRLGSGRFWSGCRAAGQGKAKNEKPYN</sequence>
<reference evidence="2" key="1">
    <citation type="submission" date="2019-08" db="EMBL/GenBank/DDBJ databases">
        <authorList>
            <person name="Kucharzyk K."/>
            <person name="Murdoch R.W."/>
            <person name="Higgins S."/>
            <person name="Loffler F."/>
        </authorList>
    </citation>
    <scope>NUCLEOTIDE SEQUENCE</scope>
</reference>
<feature type="transmembrane region" description="Helical" evidence="1">
    <location>
        <begin position="21"/>
        <end position="40"/>
    </location>
</feature>
<gene>
    <name evidence="2" type="ORF">SDC9_81614</name>
</gene>
<evidence type="ECO:0000313" key="2">
    <source>
        <dbReference type="EMBL" id="MPM35024.1"/>
    </source>
</evidence>
<dbReference type="AlphaFoldDB" id="A0A644ZAV8"/>
<organism evidence="2">
    <name type="scientific">bioreactor metagenome</name>
    <dbReference type="NCBI Taxonomy" id="1076179"/>
    <lineage>
        <taxon>unclassified sequences</taxon>
        <taxon>metagenomes</taxon>
        <taxon>ecological metagenomes</taxon>
    </lineage>
</organism>
<protein>
    <submittedName>
        <fullName evidence="2">Uncharacterized protein</fullName>
    </submittedName>
</protein>
<accession>A0A644ZAV8</accession>
<name>A0A644ZAV8_9ZZZZ</name>
<keyword evidence="1" id="KW-0472">Membrane</keyword>
<keyword evidence="1" id="KW-0812">Transmembrane</keyword>
<dbReference type="EMBL" id="VSSQ01007156">
    <property type="protein sequence ID" value="MPM35024.1"/>
    <property type="molecule type" value="Genomic_DNA"/>
</dbReference>
<proteinExistence type="predicted"/>
<evidence type="ECO:0000256" key="1">
    <source>
        <dbReference type="SAM" id="Phobius"/>
    </source>
</evidence>
<comment type="caution">
    <text evidence="2">The sequence shown here is derived from an EMBL/GenBank/DDBJ whole genome shotgun (WGS) entry which is preliminary data.</text>
</comment>
<keyword evidence="1" id="KW-1133">Transmembrane helix</keyword>